<dbReference type="SUPFAM" id="SSF47928">
    <property type="entry name" value="N-terminal domain of the delta subunit of the F1F0-ATP synthase"/>
    <property type="match status" value="1"/>
</dbReference>
<dbReference type="InterPro" id="IPR026015">
    <property type="entry name" value="ATP_synth_OSCP/delta_N_sf"/>
</dbReference>
<dbReference type="PROSITE" id="PS00389">
    <property type="entry name" value="ATPASE_DELTA"/>
    <property type="match status" value="1"/>
</dbReference>
<name>A0ABY4PAG8_9LACO</name>
<comment type="function">
    <text evidence="8">This protein is part of the stalk that links CF(0) to CF(1). It either transmits conformational changes from CF(0) to CF(1) or is implicated in proton conduction.</text>
</comment>
<keyword evidence="2 8" id="KW-0813">Transport</keyword>
<dbReference type="InterPro" id="IPR020781">
    <property type="entry name" value="ATPase_OSCP/d_CS"/>
</dbReference>
<evidence type="ECO:0000313" key="10">
    <source>
        <dbReference type="Proteomes" id="UP000831495"/>
    </source>
</evidence>
<organism evidence="9 10">
    <name type="scientific">Bombilactobacillus folatiphilus</name>
    <dbReference type="NCBI Taxonomy" id="2923362"/>
    <lineage>
        <taxon>Bacteria</taxon>
        <taxon>Bacillati</taxon>
        <taxon>Bacillota</taxon>
        <taxon>Bacilli</taxon>
        <taxon>Lactobacillales</taxon>
        <taxon>Lactobacillaceae</taxon>
        <taxon>Bombilactobacillus</taxon>
    </lineage>
</organism>
<keyword evidence="5 8" id="KW-0472">Membrane</keyword>
<sequence length="181" mass="20513">MKLNKDEIGRRYGRALFEFASEQAQQKAILDELVAIEQIYEQVPDLGNILTDARLSSLEKQSLLDLIQKNASSIMQHFLQLLFDYRRLDCLSAIKDFYQTLYDQADSIYDATVTSAIDLNTRQKNLLMQAIAQQFGAKKVRLEIQINPEIMGGLIIRVGDQIIDGSVASRLKKMSQALLNS</sequence>
<dbReference type="RefSeq" id="WP_249514951.1">
    <property type="nucleotide sequence ID" value="NZ_CP093366.1"/>
</dbReference>
<evidence type="ECO:0000256" key="4">
    <source>
        <dbReference type="ARBA" id="ARBA00023065"/>
    </source>
</evidence>
<protein>
    <recommendedName>
        <fullName evidence="8">ATP synthase subunit delta</fullName>
    </recommendedName>
    <alternativeName>
        <fullName evidence="8">ATP synthase F(1) sector subunit delta</fullName>
    </alternativeName>
    <alternativeName>
        <fullName evidence="8">F-type ATPase subunit delta</fullName>
        <shortName evidence="8">F-ATPase subunit delta</shortName>
    </alternativeName>
</protein>
<keyword evidence="3 8" id="KW-0375">Hydrogen ion transport</keyword>
<proteinExistence type="inferred from homology"/>
<evidence type="ECO:0000256" key="6">
    <source>
        <dbReference type="ARBA" id="ARBA00023196"/>
    </source>
</evidence>
<accession>A0ABY4PAG8</accession>
<evidence type="ECO:0000256" key="1">
    <source>
        <dbReference type="ARBA" id="ARBA00004370"/>
    </source>
</evidence>
<gene>
    <name evidence="8" type="primary">atpH</name>
    <name evidence="9" type="ORF">MOO45_03240</name>
</gene>
<evidence type="ECO:0000256" key="7">
    <source>
        <dbReference type="ARBA" id="ARBA00023310"/>
    </source>
</evidence>
<keyword evidence="7 8" id="KW-0066">ATP synthesis</keyword>
<dbReference type="Gene3D" id="1.10.520.20">
    <property type="entry name" value="N-terminal domain of the delta subunit of the F1F0-ATP synthase"/>
    <property type="match status" value="1"/>
</dbReference>
<keyword evidence="4 8" id="KW-0406">Ion transport</keyword>
<evidence type="ECO:0000256" key="5">
    <source>
        <dbReference type="ARBA" id="ARBA00023136"/>
    </source>
</evidence>
<evidence type="ECO:0000256" key="8">
    <source>
        <dbReference type="HAMAP-Rule" id="MF_01416"/>
    </source>
</evidence>
<reference evidence="9" key="1">
    <citation type="journal article" date="2022" name="Int. J. Syst. Evol. Microbiol.">
        <title>Apilactobacillus apisilvae sp. nov., Nicolia spurrieriana gen. nov. sp. nov., Bombilactobacillus folatiphilus sp. nov. and Bombilactobacillus thymidiniphilus sp. nov., four new lactic acid bacterial isolates from stingless bees Tetragonula carbonaria and Austroplebeia australis.</title>
        <authorList>
            <person name="Oliphant S.A."/>
            <person name="Watson-Haigh N.S."/>
            <person name="Sumby K.M."/>
            <person name="Gardner J."/>
            <person name="Groom S."/>
            <person name="Jiranek V."/>
        </authorList>
    </citation>
    <scope>NUCLEOTIDE SEQUENCE</scope>
    <source>
        <strain evidence="9">SG4_D2</strain>
    </source>
</reference>
<keyword evidence="8" id="KW-1003">Cell membrane</keyword>
<evidence type="ECO:0000256" key="2">
    <source>
        <dbReference type="ARBA" id="ARBA00022448"/>
    </source>
</evidence>
<dbReference type="HAMAP" id="MF_01416">
    <property type="entry name" value="ATP_synth_delta_bact"/>
    <property type="match status" value="1"/>
</dbReference>
<dbReference type="NCBIfam" id="TIGR01145">
    <property type="entry name" value="ATP_synt_delta"/>
    <property type="match status" value="1"/>
</dbReference>
<dbReference type="PRINTS" id="PR00125">
    <property type="entry name" value="ATPASEDELTA"/>
</dbReference>
<dbReference type="PANTHER" id="PTHR11910">
    <property type="entry name" value="ATP SYNTHASE DELTA CHAIN"/>
    <property type="match status" value="1"/>
</dbReference>
<comment type="function">
    <text evidence="8">F(1)F(0) ATP synthase produces ATP from ADP in the presence of a proton or sodium gradient. F-type ATPases consist of two structural domains, F(1) containing the extramembraneous catalytic core and F(0) containing the membrane proton channel, linked together by a central stalk and a peripheral stalk. During catalysis, ATP synthesis in the catalytic domain of F(1) is coupled via a rotary mechanism of the central stalk subunits to proton translocation.</text>
</comment>
<evidence type="ECO:0000256" key="3">
    <source>
        <dbReference type="ARBA" id="ARBA00022781"/>
    </source>
</evidence>
<dbReference type="InterPro" id="IPR000711">
    <property type="entry name" value="ATPase_OSCP/dsu"/>
</dbReference>
<dbReference type="Proteomes" id="UP000831495">
    <property type="component" value="Chromosome"/>
</dbReference>
<comment type="similarity">
    <text evidence="8">Belongs to the ATPase delta chain family.</text>
</comment>
<keyword evidence="10" id="KW-1185">Reference proteome</keyword>
<keyword evidence="6 8" id="KW-0139">CF(1)</keyword>
<comment type="subcellular location">
    <subcellularLocation>
        <location evidence="8">Cell membrane</location>
        <topology evidence="8">Peripheral membrane protein</topology>
    </subcellularLocation>
    <subcellularLocation>
        <location evidence="1">Membrane</location>
    </subcellularLocation>
</comment>
<evidence type="ECO:0000313" key="9">
    <source>
        <dbReference type="EMBL" id="UQS82673.1"/>
    </source>
</evidence>
<dbReference type="EMBL" id="CP093366">
    <property type="protein sequence ID" value="UQS82673.1"/>
    <property type="molecule type" value="Genomic_DNA"/>
</dbReference>
<dbReference type="Pfam" id="PF00213">
    <property type="entry name" value="OSCP"/>
    <property type="match status" value="1"/>
</dbReference>